<dbReference type="AlphaFoldDB" id="A0A6H5HJ75"/>
<accession>A0A6H5HJ75</accession>
<proteinExistence type="predicted"/>
<organism evidence="1 2">
    <name type="scientific">Nesidiocoris tenuis</name>
    <dbReference type="NCBI Taxonomy" id="355587"/>
    <lineage>
        <taxon>Eukaryota</taxon>
        <taxon>Metazoa</taxon>
        <taxon>Ecdysozoa</taxon>
        <taxon>Arthropoda</taxon>
        <taxon>Hexapoda</taxon>
        <taxon>Insecta</taxon>
        <taxon>Pterygota</taxon>
        <taxon>Neoptera</taxon>
        <taxon>Paraneoptera</taxon>
        <taxon>Hemiptera</taxon>
        <taxon>Heteroptera</taxon>
        <taxon>Panheteroptera</taxon>
        <taxon>Cimicomorpha</taxon>
        <taxon>Miridae</taxon>
        <taxon>Dicyphina</taxon>
        <taxon>Nesidiocoris</taxon>
    </lineage>
</organism>
<protein>
    <submittedName>
        <fullName evidence="1">Uncharacterized protein</fullName>
    </submittedName>
</protein>
<name>A0A6H5HJ75_9HEMI</name>
<reference evidence="1 2" key="1">
    <citation type="submission" date="2020-02" db="EMBL/GenBank/DDBJ databases">
        <authorList>
            <person name="Ferguson B K."/>
        </authorList>
    </citation>
    <scope>NUCLEOTIDE SEQUENCE [LARGE SCALE GENOMIC DNA]</scope>
</reference>
<dbReference type="EMBL" id="CADCXU010032013">
    <property type="protein sequence ID" value="CAB0017855.1"/>
    <property type="molecule type" value="Genomic_DNA"/>
</dbReference>
<keyword evidence="2" id="KW-1185">Reference proteome</keyword>
<evidence type="ECO:0000313" key="2">
    <source>
        <dbReference type="Proteomes" id="UP000479000"/>
    </source>
</evidence>
<sequence length="111" mass="12325">MNLCRRFTFPTCSGVIGTAVCYSVSSLEGGRARPGQLRLPGVKPTPGMAVYSTFSYEATFSILTMRVHVQLAAFLSRGRHTRPTSEQFCIANHNTHFSKLPQFVEYGVHEI</sequence>
<evidence type="ECO:0000313" key="1">
    <source>
        <dbReference type="EMBL" id="CAB0017855.1"/>
    </source>
</evidence>
<dbReference type="Proteomes" id="UP000479000">
    <property type="component" value="Unassembled WGS sequence"/>
</dbReference>
<gene>
    <name evidence="1" type="ORF">NTEN_LOCUS21783</name>
</gene>